<dbReference type="EMBL" id="GBXM01002028">
    <property type="protein sequence ID" value="JAI06550.1"/>
    <property type="molecule type" value="Transcribed_RNA"/>
</dbReference>
<evidence type="ECO:0000313" key="2">
    <source>
        <dbReference type="EMBL" id="JAI06550.1"/>
    </source>
</evidence>
<protein>
    <submittedName>
        <fullName evidence="2">Uncharacterized protein</fullName>
    </submittedName>
</protein>
<accession>A0A0E9XV58</accession>
<dbReference type="AlphaFoldDB" id="A0A0E9XV58"/>
<reference evidence="2" key="1">
    <citation type="submission" date="2014-11" db="EMBL/GenBank/DDBJ databases">
        <authorList>
            <person name="Amaro Gonzalez C."/>
        </authorList>
    </citation>
    <scope>NUCLEOTIDE SEQUENCE</scope>
</reference>
<evidence type="ECO:0000256" key="1">
    <source>
        <dbReference type="SAM" id="SignalP"/>
    </source>
</evidence>
<feature type="chain" id="PRO_5002435507" evidence="1">
    <location>
        <begin position="17"/>
        <end position="52"/>
    </location>
</feature>
<organism evidence="2">
    <name type="scientific">Anguilla anguilla</name>
    <name type="common">European freshwater eel</name>
    <name type="synonym">Muraena anguilla</name>
    <dbReference type="NCBI Taxonomy" id="7936"/>
    <lineage>
        <taxon>Eukaryota</taxon>
        <taxon>Metazoa</taxon>
        <taxon>Chordata</taxon>
        <taxon>Craniata</taxon>
        <taxon>Vertebrata</taxon>
        <taxon>Euteleostomi</taxon>
        <taxon>Actinopterygii</taxon>
        <taxon>Neopterygii</taxon>
        <taxon>Teleostei</taxon>
        <taxon>Anguilliformes</taxon>
        <taxon>Anguillidae</taxon>
        <taxon>Anguilla</taxon>
    </lineage>
</organism>
<proteinExistence type="predicted"/>
<reference evidence="2" key="2">
    <citation type="journal article" date="2015" name="Fish Shellfish Immunol.">
        <title>Early steps in the European eel (Anguilla anguilla)-Vibrio vulnificus interaction in the gills: Role of the RtxA13 toxin.</title>
        <authorList>
            <person name="Callol A."/>
            <person name="Pajuelo D."/>
            <person name="Ebbesson L."/>
            <person name="Teles M."/>
            <person name="MacKenzie S."/>
            <person name="Amaro C."/>
        </authorList>
    </citation>
    <scope>NUCLEOTIDE SEQUENCE</scope>
</reference>
<name>A0A0E9XV58_ANGAN</name>
<keyword evidence="1" id="KW-0732">Signal</keyword>
<sequence>MLWLWWSSFSLHIVMFSLYKDLVRRSQLSISDFSFCFTRAGEHTGLVAGLCS</sequence>
<feature type="signal peptide" evidence="1">
    <location>
        <begin position="1"/>
        <end position="16"/>
    </location>
</feature>